<dbReference type="EMBL" id="PTIX01000005">
    <property type="protein sequence ID" value="PPK68392.1"/>
    <property type="molecule type" value="Genomic_DNA"/>
</dbReference>
<dbReference type="Pfam" id="PF08386">
    <property type="entry name" value="Abhydrolase_4"/>
    <property type="match status" value="1"/>
</dbReference>
<evidence type="ECO:0000259" key="5">
    <source>
        <dbReference type="Pfam" id="PF00561"/>
    </source>
</evidence>
<keyword evidence="2" id="KW-0732">Signal</keyword>
<feature type="domain" description="Peptidase S33 tripeptidyl aminopeptidase-like C-terminal" evidence="6">
    <location>
        <begin position="385"/>
        <end position="478"/>
    </location>
</feature>
<sequence>MVLASLVTSVPAQAAPKPPPQPTWTTCPPDPDGNPVDPRLRCAKVTVPLDYADRHSPTIDIAVSRLATAKPGLRRGILVHNAGGPGGASLNLPSSYVQIYPQEVVDRYDLVSFDPRGIGYSAPVTCGRTREQLPVAKVAPFPAADGSIDGNITFARDLARDCLAHGGRELPYITTANTARDLDRVRIALGERKISYNSGSYGSYLGAVYASLYPDRTDRFVLDSLVGPGSVWRAQWRLWDRAAERRFTDFVTWAAANDPTLGTTADTIRANMFALADRLDREPVVIPGFGPVDGNTFRYIYFAASYYTAVFPAFAGIWHFLEGNGEPPQLFPPVDVPGIPQDNALAGQLAVICGDVRSSHDIDYYRRAVREDRARYPLLGGMGANIQPCAFWPGPKEPPAPITDRGPGNILLVQNLRDPATPYEGALDLRRALGHRAKLMTVNGGNHIVYSPVVPSCGVTAVNRYLSTGTLPDHDLSCDLDPTPPTTKRTRPALPGERFPFQGS</sequence>
<feature type="region of interest" description="Disordered" evidence="4">
    <location>
        <begin position="7"/>
        <end position="35"/>
    </location>
</feature>
<dbReference type="InterPro" id="IPR029058">
    <property type="entry name" value="AB_hydrolase_fold"/>
</dbReference>
<evidence type="ECO:0000313" key="7">
    <source>
        <dbReference type="EMBL" id="PPK68392.1"/>
    </source>
</evidence>
<dbReference type="PANTHER" id="PTHR43248">
    <property type="entry name" value="2-SUCCINYL-6-HYDROXY-2,4-CYCLOHEXADIENE-1-CARBOXYLATE SYNTHASE"/>
    <property type="match status" value="1"/>
</dbReference>
<organism evidence="7 8">
    <name type="scientific">Actinokineospora auranticolor</name>
    <dbReference type="NCBI Taxonomy" id="155976"/>
    <lineage>
        <taxon>Bacteria</taxon>
        <taxon>Bacillati</taxon>
        <taxon>Actinomycetota</taxon>
        <taxon>Actinomycetes</taxon>
        <taxon>Pseudonocardiales</taxon>
        <taxon>Pseudonocardiaceae</taxon>
        <taxon>Actinokineospora</taxon>
    </lineage>
</organism>
<evidence type="ECO:0000256" key="3">
    <source>
        <dbReference type="ARBA" id="ARBA00022801"/>
    </source>
</evidence>
<dbReference type="InterPro" id="IPR051601">
    <property type="entry name" value="Serine_prot/Carboxylest_S33"/>
</dbReference>
<evidence type="ECO:0000259" key="6">
    <source>
        <dbReference type="Pfam" id="PF08386"/>
    </source>
</evidence>
<feature type="region of interest" description="Disordered" evidence="4">
    <location>
        <begin position="478"/>
        <end position="504"/>
    </location>
</feature>
<comment type="similarity">
    <text evidence="1">Belongs to the peptidase S33 family.</text>
</comment>
<gene>
    <name evidence="7" type="ORF">CLV40_105115</name>
</gene>
<dbReference type="PANTHER" id="PTHR43248:SF29">
    <property type="entry name" value="TRIPEPTIDYL AMINOPEPTIDASE"/>
    <property type="match status" value="1"/>
</dbReference>
<evidence type="ECO:0000256" key="4">
    <source>
        <dbReference type="SAM" id="MobiDB-lite"/>
    </source>
</evidence>
<accession>A0A2S6GT18</accession>
<evidence type="ECO:0000256" key="1">
    <source>
        <dbReference type="ARBA" id="ARBA00010088"/>
    </source>
</evidence>
<evidence type="ECO:0000313" key="8">
    <source>
        <dbReference type="Proteomes" id="UP000239203"/>
    </source>
</evidence>
<dbReference type="AlphaFoldDB" id="A0A2S6GT18"/>
<reference evidence="7 8" key="1">
    <citation type="submission" date="2018-02" db="EMBL/GenBank/DDBJ databases">
        <title>Genomic Encyclopedia of Archaeal and Bacterial Type Strains, Phase II (KMG-II): from individual species to whole genera.</title>
        <authorList>
            <person name="Goeker M."/>
        </authorList>
    </citation>
    <scope>NUCLEOTIDE SEQUENCE [LARGE SCALE GENOMIC DNA]</scope>
    <source>
        <strain evidence="7 8">YU 961-1</strain>
    </source>
</reference>
<dbReference type="GO" id="GO:0016787">
    <property type="term" value="F:hydrolase activity"/>
    <property type="evidence" value="ECO:0007669"/>
    <property type="project" value="UniProtKB-KW"/>
</dbReference>
<comment type="caution">
    <text evidence="7">The sequence shown here is derived from an EMBL/GenBank/DDBJ whole genome shotgun (WGS) entry which is preliminary data.</text>
</comment>
<evidence type="ECO:0000256" key="2">
    <source>
        <dbReference type="ARBA" id="ARBA00022729"/>
    </source>
</evidence>
<keyword evidence="3 7" id="KW-0378">Hydrolase</keyword>
<protein>
    <submittedName>
        <fullName evidence="7">Alpha/beta hydrolase family protein</fullName>
    </submittedName>
</protein>
<keyword evidence="8" id="KW-1185">Reference proteome</keyword>
<name>A0A2S6GT18_9PSEU</name>
<feature type="domain" description="AB hydrolase-1" evidence="5">
    <location>
        <begin position="83"/>
        <end position="255"/>
    </location>
</feature>
<dbReference type="InterPro" id="IPR000073">
    <property type="entry name" value="AB_hydrolase_1"/>
</dbReference>
<dbReference type="Pfam" id="PF00561">
    <property type="entry name" value="Abhydrolase_1"/>
    <property type="match status" value="1"/>
</dbReference>
<proteinExistence type="inferred from homology"/>
<feature type="compositionally biased region" description="Pro residues" evidence="4">
    <location>
        <begin position="16"/>
        <end position="32"/>
    </location>
</feature>
<dbReference type="Gene3D" id="3.40.50.1820">
    <property type="entry name" value="alpha/beta hydrolase"/>
    <property type="match status" value="1"/>
</dbReference>
<dbReference type="InterPro" id="IPR013595">
    <property type="entry name" value="Pept_S33_TAP-like_C"/>
</dbReference>
<dbReference type="SUPFAM" id="SSF53474">
    <property type="entry name" value="alpha/beta-Hydrolases"/>
    <property type="match status" value="1"/>
</dbReference>
<dbReference type="Proteomes" id="UP000239203">
    <property type="component" value="Unassembled WGS sequence"/>
</dbReference>